<name>A0AAV5TY96_9BILA</name>
<sequence length="142" mass="15465">ACDSSLLRYFDLGGDFVQINCESGEIQYEYSDGTNDENYSTALKKSTCAVYESWASYGKTVTAISCKSGQHENAGVPFGVGDQAGITGHCKFGACWLYCADAAKQLSFVQFDPSNRIEADFLVCDPIWPNYGLYGVTNAQCN</sequence>
<dbReference type="EMBL" id="BTSX01000005">
    <property type="protein sequence ID" value="GMS99515.1"/>
    <property type="molecule type" value="Genomic_DNA"/>
</dbReference>
<reference evidence="1" key="1">
    <citation type="submission" date="2023-10" db="EMBL/GenBank/DDBJ databases">
        <title>Genome assembly of Pristionchus species.</title>
        <authorList>
            <person name="Yoshida K."/>
            <person name="Sommer R.J."/>
        </authorList>
    </citation>
    <scope>NUCLEOTIDE SEQUENCE</scope>
    <source>
        <strain evidence="1">RS0144</strain>
    </source>
</reference>
<organism evidence="1 3">
    <name type="scientific">Pristionchus entomophagus</name>
    <dbReference type="NCBI Taxonomy" id="358040"/>
    <lineage>
        <taxon>Eukaryota</taxon>
        <taxon>Metazoa</taxon>
        <taxon>Ecdysozoa</taxon>
        <taxon>Nematoda</taxon>
        <taxon>Chromadorea</taxon>
        <taxon>Rhabditida</taxon>
        <taxon>Rhabditina</taxon>
        <taxon>Diplogasteromorpha</taxon>
        <taxon>Diplogasteroidea</taxon>
        <taxon>Neodiplogasteridae</taxon>
        <taxon>Pristionchus</taxon>
    </lineage>
</organism>
<accession>A0AAV5TY96</accession>
<evidence type="ECO:0000313" key="1">
    <source>
        <dbReference type="EMBL" id="GMS99515.1"/>
    </source>
</evidence>
<keyword evidence="3" id="KW-1185">Reference proteome</keyword>
<feature type="non-terminal residue" evidence="1">
    <location>
        <position position="1"/>
    </location>
</feature>
<comment type="caution">
    <text evidence="1">The sequence shown here is derived from an EMBL/GenBank/DDBJ whole genome shotgun (WGS) entry which is preliminary data.</text>
</comment>
<dbReference type="EMBL" id="BTSX01000059">
    <property type="protein sequence ID" value="GMT08317.1"/>
    <property type="molecule type" value="Genomic_DNA"/>
</dbReference>
<dbReference type="AlphaFoldDB" id="A0AAV5TY96"/>
<proteinExistence type="predicted"/>
<dbReference type="Proteomes" id="UP001432027">
    <property type="component" value="Unassembled WGS sequence"/>
</dbReference>
<gene>
    <name evidence="1" type="ORF">PENTCL1PPCAC_21690</name>
    <name evidence="2" type="ORF">PENTCL1PPCAC_30491</name>
</gene>
<protein>
    <submittedName>
        <fullName evidence="1">Uncharacterized protein</fullName>
    </submittedName>
</protein>
<evidence type="ECO:0000313" key="3">
    <source>
        <dbReference type="Proteomes" id="UP001432027"/>
    </source>
</evidence>
<evidence type="ECO:0000313" key="2">
    <source>
        <dbReference type="EMBL" id="GMT08317.1"/>
    </source>
</evidence>